<dbReference type="PANTHER" id="PTHR31170">
    <property type="entry name" value="BNAC04G53230D PROTEIN"/>
    <property type="match status" value="1"/>
</dbReference>
<organism evidence="1 2">
    <name type="scientific">Escallonia herrerae</name>
    <dbReference type="NCBI Taxonomy" id="1293975"/>
    <lineage>
        <taxon>Eukaryota</taxon>
        <taxon>Viridiplantae</taxon>
        <taxon>Streptophyta</taxon>
        <taxon>Embryophyta</taxon>
        <taxon>Tracheophyta</taxon>
        <taxon>Spermatophyta</taxon>
        <taxon>Magnoliopsida</taxon>
        <taxon>eudicotyledons</taxon>
        <taxon>Gunneridae</taxon>
        <taxon>Pentapetalae</taxon>
        <taxon>asterids</taxon>
        <taxon>campanulids</taxon>
        <taxon>Escalloniales</taxon>
        <taxon>Escalloniaceae</taxon>
        <taxon>Escallonia</taxon>
    </lineage>
</organism>
<accession>A0AA88SBN6</accession>
<comment type="caution">
    <text evidence="1">The sequence shown here is derived from an EMBL/GenBank/DDBJ whole genome shotgun (WGS) entry which is preliminary data.</text>
</comment>
<dbReference type="AlphaFoldDB" id="A0AA88SBN6"/>
<dbReference type="Pfam" id="PF03140">
    <property type="entry name" value="DUF247"/>
    <property type="match status" value="1"/>
</dbReference>
<reference evidence="1" key="1">
    <citation type="submission" date="2022-12" db="EMBL/GenBank/DDBJ databases">
        <title>Draft genome assemblies for two species of Escallonia (Escalloniales).</title>
        <authorList>
            <person name="Chanderbali A."/>
            <person name="Dervinis C."/>
            <person name="Anghel I."/>
            <person name="Soltis D."/>
            <person name="Soltis P."/>
            <person name="Zapata F."/>
        </authorList>
    </citation>
    <scope>NUCLEOTIDE SEQUENCE</scope>
    <source>
        <strain evidence="1">UCBG64.0493</strain>
        <tissue evidence="1">Leaf</tissue>
    </source>
</reference>
<evidence type="ECO:0000313" key="2">
    <source>
        <dbReference type="Proteomes" id="UP001188597"/>
    </source>
</evidence>
<feature type="non-terminal residue" evidence="1">
    <location>
        <position position="254"/>
    </location>
</feature>
<dbReference type="PANTHER" id="PTHR31170:SF25">
    <property type="entry name" value="BNAA09G04570D PROTEIN"/>
    <property type="match status" value="1"/>
</dbReference>
<gene>
    <name evidence="1" type="ORF">RJ639_025660</name>
</gene>
<dbReference type="EMBL" id="JAVXUP010005107">
    <property type="protein sequence ID" value="KAK2996416.1"/>
    <property type="molecule type" value="Genomic_DNA"/>
</dbReference>
<dbReference type="Proteomes" id="UP001188597">
    <property type="component" value="Unassembled WGS sequence"/>
</dbReference>
<proteinExistence type="predicted"/>
<protein>
    <submittedName>
        <fullName evidence="1">Uncharacterized protein</fullName>
    </submittedName>
</protein>
<evidence type="ECO:0000313" key="1">
    <source>
        <dbReference type="EMBL" id="KAK2996416.1"/>
    </source>
</evidence>
<dbReference type="InterPro" id="IPR004158">
    <property type="entry name" value="DUF247_pln"/>
</dbReference>
<keyword evidence="2" id="KW-1185">Reference proteome</keyword>
<sequence>MINDADKLEASRSVQLPAPCIFEVPDELRGLKASACTPRAVSIGPLHKDDEHLREDMENHKKGYMHSLFRRTRRSDETIEADVERAKNECVDAMLGVVEKARACYEASPELRAYDDVEFAEMLILDGCFLLELFYKSREEGFDDDSIFSNRLLYLDIIRDLVLLENQIPLFVLDELFDCTLKRIKGNPSSGDVYPSLTTFILDYFANLNIFEAIQMKKKGTSTSNCHILGLLHSCYLPSSEPPENNNEWQHIIK</sequence>
<name>A0AA88SBN6_9ASTE</name>